<dbReference type="GO" id="GO:0005509">
    <property type="term" value="F:calcium ion binding"/>
    <property type="evidence" value="ECO:0007669"/>
    <property type="project" value="InterPro"/>
</dbReference>
<dbReference type="SMART" id="SM00248">
    <property type="entry name" value="ANK"/>
    <property type="match status" value="4"/>
</dbReference>
<sequence>MQRSLAAASIDCAQLLAGLTLLHGDVQYSQRSALQATDLEDQSARFQIWAGNLGAFQRLPASASLDYRLRGSPKIAMQILELLQDLEGTCGHVRAIALGERANRRSNPETEDMDADEESEFEETDNESDLTDDDSDEQEQNLSEAEELFESIKDSLASLFRLAVVIRNSSPRDRYARALGGKNPFNEQFDVAHVGEKFPKLNVDSNVWLKDRIGKAIAQRRQYLCYAREHRYKLGKEPVELWKPAVEVPKAFLQAQSQAARTSNSRPLTTVADTTASTLFLQETPQIEMDFRDDQSQTSFAFSKGGEESQDKIQLPRLSEVAKGQASFECPFCWTMQAIRKESAWRKHALADLRPYVCTFGNCDVKLFADRKTWFEHELQTHRATWRCHFCNHDDFPVKEALQNHMHHKHSQIGEDQLGALLDAGRRPNTFFKASDCPFCDNWDMYLRAKEHPPLPPQEPVAITLIEFRRHVGSHMQDLALFAIPRGYLEGDGDADSAASARAAGAGKESASVARSRIALSVDSYDTDHNLEPTQSPVDLKACIEAINTSLSMPSPAFEEQLIAVLPGLSVPQFIGVKMSRDLSRRIKNLSDFRFRIIVEAACCGPTGANARWLRKWESSAPGSLTWLSIVIRILTKRYNFDTSEDFTDLNQRHRQYLGSLIGCPSWVINALEYVFAHGIAVTPGPIPEDRIMRDIDVLRASFAAIGRSNENREASLRLYLTASNRHLRKIFRVYGRLHPDDDLITQIFHLLNSATNPTLKDNSELYRNFVDALVKEVANSALNSVTKDARRLYTALQTSSSDGTNPETAMEGLAFEVLYLHWNKPHLRSVKSEFEDLYGVTVESYIDNVCSYWESSELLAAFLKALIVVDTEDPMMEPGSALELNLEQPFASSTPYPSILDPTHGSNNPGSALPLPSDLPAVIPQVSGVLGFQEAAWTLIVIKRWWRLYKQTKILEKLLTSISQDNPLLDGPAWLPVLSRYPIFTECPDFLDAVRPHIQLQGYDANQLILGKRDCSTSIGWLITGTTWYIATYNQNNQRREWVTEETGVTIGLVDTLFGLPSLIEHRTKTPCLLATLPNVTFNELAKSSPGVVEHITAKDFGASFDLTQECLRIEVEFGHPWWHIFHTLPSTEVNRAEVVARILQSIPDPQVILLLQRTIDNIQHTPLDLAADIDDIETAKVLLEYGAPVLLQTVRIVLRNSNLEFMELILNRRGAAEAANRLLRNGNKEDVAKFQNLLKELQGSVPVNLAVERDYNVALVEPRDISEGEIEAPDEDTNEPDDLILEDDIPFSRDDFAAAIENCFKNDDATTESTSHVGQLLEAFPDKATASAFLNSIALYNDGGFSPVTGAIKHDRLELLAILLKNDIDTNAADANGLYPLDLAMSSTERRTEKCVLLLDHGATKSSQDRRAELAQLKEQIRIAKDHGSEWSEILQRAATSEESLALVQNILEKAEHPRLTANILLPSGQTALDVAIAQNNADLVLLLLQHEAWPAENSALVAAEANSDLDPRIVGAMRKHLPVAFKNSTAAQAIKSEAPDENANGNEGTDTEAEQTTAGEHNDNSQKAPIDTDEKAQIDANEIEDEPMTADTGKLDYESTAAHADTTQETCQSSSGPGLAEQATQVAVHEKAQTGEQVKIG</sequence>
<feature type="domain" description="C2H2-type" evidence="2">
    <location>
        <begin position="386"/>
        <end position="410"/>
    </location>
</feature>
<keyword evidence="4" id="KW-1185">Reference proteome</keyword>
<dbReference type="PANTHER" id="PTHR35391:SF7">
    <property type="entry name" value="C2H2-TYPE DOMAIN-CONTAINING PROTEIN"/>
    <property type="match status" value="1"/>
</dbReference>
<dbReference type="GO" id="GO:0005544">
    <property type="term" value="F:calcium-dependent phospholipid binding"/>
    <property type="evidence" value="ECO:0007669"/>
    <property type="project" value="InterPro"/>
</dbReference>
<dbReference type="InterPro" id="IPR013087">
    <property type="entry name" value="Znf_C2H2_type"/>
</dbReference>
<protein>
    <recommendedName>
        <fullName evidence="2">C2H2-type domain-containing protein</fullName>
    </recommendedName>
</protein>
<dbReference type="OrthoDB" id="6133115at2759"/>
<dbReference type="VEuPathDB" id="FungiDB:JI435_144130"/>
<feature type="domain" description="C2H2-type" evidence="2">
    <location>
        <begin position="356"/>
        <end position="382"/>
    </location>
</feature>
<reference evidence="4" key="1">
    <citation type="journal article" date="2021" name="BMC Genomics">
        <title>Chromosome-level genome assembly and manually-curated proteome of model necrotroph Parastagonospora nodorum Sn15 reveals a genome-wide trove of candidate effector homologs, and redundancy of virulence-related functions within an accessory chromosome.</title>
        <authorList>
            <person name="Bertazzoni S."/>
            <person name="Jones D.A.B."/>
            <person name="Phan H.T."/>
            <person name="Tan K.-C."/>
            <person name="Hane J.K."/>
        </authorList>
    </citation>
    <scope>NUCLEOTIDE SEQUENCE [LARGE SCALE GENOMIC DNA]</scope>
    <source>
        <strain evidence="4">SN15 / ATCC MYA-4574 / FGSC 10173)</strain>
    </source>
</reference>
<feature type="compositionally biased region" description="Polar residues" evidence="1">
    <location>
        <begin position="1546"/>
        <end position="1562"/>
    </location>
</feature>
<evidence type="ECO:0000313" key="4">
    <source>
        <dbReference type="Proteomes" id="UP000663193"/>
    </source>
</evidence>
<dbReference type="SUPFAM" id="SSF51206">
    <property type="entry name" value="cAMP-binding domain-like"/>
    <property type="match status" value="1"/>
</dbReference>
<dbReference type="Pfam" id="PF26082">
    <property type="entry name" value="zf-C2H2_AcuF"/>
    <property type="match status" value="1"/>
</dbReference>
<feature type="compositionally biased region" description="Polar residues" evidence="1">
    <location>
        <begin position="1608"/>
        <end position="1619"/>
    </location>
</feature>
<dbReference type="InterPro" id="IPR058925">
    <property type="entry name" value="zf-C2H2_AcuF"/>
</dbReference>
<feature type="compositionally biased region" description="Acidic residues" evidence="1">
    <location>
        <begin position="109"/>
        <end position="139"/>
    </location>
</feature>
<dbReference type="SUPFAM" id="SSF47874">
    <property type="entry name" value="Annexin"/>
    <property type="match status" value="1"/>
</dbReference>
<accession>A0A7U2F697</accession>
<dbReference type="Proteomes" id="UP000663193">
    <property type="component" value="Chromosome 9"/>
</dbReference>
<dbReference type="PANTHER" id="PTHR35391">
    <property type="entry name" value="C2H2-TYPE DOMAIN-CONTAINING PROTEIN-RELATED"/>
    <property type="match status" value="1"/>
</dbReference>
<dbReference type="InterPro" id="IPR036770">
    <property type="entry name" value="Ankyrin_rpt-contain_sf"/>
</dbReference>
<gene>
    <name evidence="3" type="ORF">JI435_144130</name>
</gene>
<proteinExistence type="predicted"/>
<organism evidence="3 4">
    <name type="scientific">Phaeosphaeria nodorum (strain SN15 / ATCC MYA-4574 / FGSC 10173)</name>
    <name type="common">Glume blotch fungus</name>
    <name type="synonym">Parastagonospora nodorum</name>
    <dbReference type="NCBI Taxonomy" id="321614"/>
    <lineage>
        <taxon>Eukaryota</taxon>
        <taxon>Fungi</taxon>
        <taxon>Dikarya</taxon>
        <taxon>Ascomycota</taxon>
        <taxon>Pezizomycotina</taxon>
        <taxon>Dothideomycetes</taxon>
        <taxon>Pleosporomycetidae</taxon>
        <taxon>Pleosporales</taxon>
        <taxon>Pleosporineae</taxon>
        <taxon>Phaeosphaeriaceae</taxon>
        <taxon>Parastagonospora</taxon>
    </lineage>
</organism>
<dbReference type="SUPFAM" id="SSF48403">
    <property type="entry name" value="Ankyrin repeat"/>
    <property type="match status" value="1"/>
</dbReference>
<dbReference type="InterPro" id="IPR002110">
    <property type="entry name" value="Ankyrin_rpt"/>
</dbReference>
<feature type="compositionally biased region" description="Basic and acidic residues" evidence="1">
    <location>
        <begin position="1563"/>
        <end position="1580"/>
    </location>
</feature>
<evidence type="ECO:0000313" key="3">
    <source>
        <dbReference type="EMBL" id="QRC99504.1"/>
    </source>
</evidence>
<dbReference type="SMART" id="SM00355">
    <property type="entry name" value="ZnF_C2H2"/>
    <property type="match status" value="2"/>
</dbReference>
<dbReference type="Gene3D" id="1.25.40.20">
    <property type="entry name" value="Ankyrin repeat-containing domain"/>
    <property type="match status" value="2"/>
</dbReference>
<evidence type="ECO:0000256" key="1">
    <source>
        <dbReference type="SAM" id="MobiDB-lite"/>
    </source>
</evidence>
<name>A0A7U2F697_PHANO</name>
<dbReference type="EMBL" id="CP069031">
    <property type="protein sequence ID" value="QRC99504.1"/>
    <property type="molecule type" value="Genomic_DNA"/>
</dbReference>
<dbReference type="InterPro" id="IPR037104">
    <property type="entry name" value="Annexin_sf"/>
</dbReference>
<dbReference type="InterPro" id="IPR018490">
    <property type="entry name" value="cNMP-bd_dom_sf"/>
</dbReference>
<evidence type="ECO:0000259" key="2">
    <source>
        <dbReference type="SMART" id="SM00355"/>
    </source>
</evidence>
<feature type="region of interest" description="Disordered" evidence="1">
    <location>
        <begin position="1539"/>
        <end position="1644"/>
    </location>
</feature>
<feature type="region of interest" description="Disordered" evidence="1">
    <location>
        <begin position="102"/>
        <end position="139"/>
    </location>
</feature>